<organism evidence="3">
    <name type="scientific">Schistosoma curassoni</name>
    <dbReference type="NCBI Taxonomy" id="6186"/>
    <lineage>
        <taxon>Eukaryota</taxon>
        <taxon>Metazoa</taxon>
        <taxon>Spiralia</taxon>
        <taxon>Lophotrochozoa</taxon>
        <taxon>Platyhelminthes</taxon>
        <taxon>Trematoda</taxon>
        <taxon>Digenea</taxon>
        <taxon>Strigeidida</taxon>
        <taxon>Schistosomatoidea</taxon>
        <taxon>Schistosomatidae</taxon>
        <taxon>Schistosoma</taxon>
    </lineage>
</organism>
<accession>A0A183JHP7</accession>
<evidence type="ECO:0000313" key="1">
    <source>
        <dbReference type="EMBL" id="VDO72994.1"/>
    </source>
</evidence>
<dbReference type="WBParaSite" id="SCUD_0000222001-mRNA-1">
    <property type="protein sequence ID" value="SCUD_0000222001-mRNA-1"/>
    <property type="gene ID" value="SCUD_0000222001"/>
</dbReference>
<dbReference type="AlphaFoldDB" id="A0A183JHP7"/>
<proteinExistence type="predicted"/>
<name>A0A183JHP7_9TREM</name>
<evidence type="ECO:0000313" key="2">
    <source>
        <dbReference type="Proteomes" id="UP000279833"/>
    </source>
</evidence>
<reference evidence="3" key="1">
    <citation type="submission" date="2016-06" db="UniProtKB">
        <authorList>
            <consortium name="WormBaseParasite"/>
        </authorList>
    </citation>
    <scope>IDENTIFICATION</scope>
</reference>
<reference evidence="1 2" key="2">
    <citation type="submission" date="2018-11" db="EMBL/GenBank/DDBJ databases">
        <authorList>
            <consortium name="Pathogen Informatics"/>
        </authorList>
    </citation>
    <scope>NUCLEOTIDE SEQUENCE [LARGE SCALE GENOMIC DNA]</scope>
    <source>
        <strain evidence="1">Dakar</strain>
        <strain evidence="2">Dakar, Senegal</strain>
    </source>
</reference>
<protein>
    <submittedName>
        <fullName evidence="3">Copine domain-containing protein</fullName>
    </submittedName>
</protein>
<sequence>MQQHDQDFADDLSLLFPTQQQMQVKTPNVAAAAAVVGLNIYKETREILEYSSVSAIKIKLGAMEEVEALTHPDSIIEK</sequence>
<gene>
    <name evidence="1" type="ORF">SCUD_LOCUS2221</name>
</gene>
<keyword evidence="2" id="KW-1185">Reference proteome</keyword>
<evidence type="ECO:0000313" key="3">
    <source>
        <dbReference type="WBParaSite" id="SCUD_0000222001-mRNA-1"/>
    </source>
</evidence>
<dbReference type="EMBL" id="UZAK01002074">
    <property type="protein sequence ID" value="VDO72994.1"/>
    <property type="molecule type" value="Genomic_DNA"/>
</dbReference>
<dbReference type="Proteomes" id="UP000279833">
    <property type="component" value="Unassembled WGS sequence"/>
</dbReference>